<keyword evidence="1" id="KW-0805">Transcription regulation</keyword>
<dbReference type="InterPro" id="IPR009057">
    <property type="entry name" value="Homeodomain-like_sf"/>
</dbReference>
<name>A0A327WQ74_LARAB</name>
<dbReference type="SMART" id="SM00342">
    <property type="entry name" value="HTH_ARAC"/>
    <property type="match status" value="1"/>
</dbReference>
<gene>
    <name evidence="5" type="ORF">LX87_04569</name>
</gene>
<dbReference type="EMBL" id="QLMC01000006">
    <property type="protein sequence ID" value="RAJ93057.1"/>
    <property type="molecule type" value="Genomic_DNA"/>
</dbReference>
<keyword evidence="6" id="KW-1185">Reference proteome</keyword>
<keyword evidence="2 5" id="KW-0238">DNA-binding</keyword>
<sequence length="292" mass="33195">MVETKGLLNQIKHHDRLPITVNQNCAVPLPETVWPKLLQPHRLAYYYFVFVDQGLETFQVDGQQVTIADSQIIFGTPNQIFAHPSPNKDTQQYKIGFDGHTLTLLPQAYPFLLNPLNTSTITFEPEARARVKAVLSMLFQLLHSPGKPKKVDIILAHLNALLTEFNSAYFEHHHQPAPTNPKFSKYVAFTLAVETNLTEQHDVHTIAKQLAMTPNNLYGVVKEFSGLSPKEWIINRLIQEAQRKLHYSSSSVKELAYELGFNDPAYFSRLFKKRTGKNVSDFLADQHSLSSK</sequence>
<dbReference type="Pfam" id="PF12833">
    <property type="entry name" value="HTH_18"/>
    <property type="match status" value="1"/>
</dbReference>
<dbReference type="SUPFAM" id="SSF46689">
    <property type="entry name" value="Homeodomain-like"/>
    <property type="match status" value="1"/>
</dbReference>
<dbReference type="SUPFAM" id="SSF51215">
    <property type="entry name" value="Regulatory protein AraC"/>
    <property type="match status" value="1"/>
</dbReference>
<dbReference type="Gene3D" id="1.10.10.60">
    <property type="entry name" value="Homeodomain-like"/>
    <property type="match status" value="1"/>
</dbReference>
<evidence type="ECO:0000313" key="5">
    <source>
        <dbReference type="EMBL" id="RAJ93057.1"/>
    </source>
</evidence>
<comment type="caution">
    <text evidence="5">The sequence shown here is derived from an EMBL/GenBank/DDBJ whole genome shotgun (WGS) entry which is preliminary data.</text>
</comment>
<dbReference type="InterPro" id="IPR037923">
    <property type="entry name" value="HTH-like"/>
</dbReference>
<dbReference type="PANTHER" id="PTHR43280:SF32">
    <property type="entry name" value="TRANSCRIPTIONAL REGULATORY PROTEIN"/>
    <property type="match status" value="1"/>
</dbReference>
<reference evidence="5 6" key="1">
    <citation type="submission" date="2018-06" db="EMBL/GenBank/DDBJ databases">
        <title>Genomic Encyclopedia of Archaeal and Bacterial Type Strains, Phase II (KMG-II): from individual species to whole genera.</title>
        <authorList>
            <person name="Goeker M."/>
        </authorList>
    </citation>
    <scope>NUCLEOTIDE SEQUENCE [LARGE SCALE GENOMIC DNA]</scope>
    <source>
        <strain evidence="5 6">DSM 21851</strain>
    </source>
</reference>
<protein>
    <submittedName>
        <fullName evidence="5">AraC-like DNA-binding protein</fullName>
    </submittedName>
</protein>
<accession>A0A327WQ74</accession>
<evidence type="ECO:0000259" key="4">
    <source>
        <dbReference type="PROSITE" id="PS01124"/>
    </source>
</evidence>
<evidence type="ECO:0000256" key="2">
    <source>
        <dbReference type="ARBA" id="ARBA00023125"/>
    </source>
</evidence>
<dbReference type="GO" id="GO:0003700">
    <property type="term" value="F:DNA-binding transcription factor activity"/>
    <property type="evidence" value="ECO:0007669"/>
    <property type="project" value="InterPro"/>
</dbReference>
<dbReference type="GO" id="GO:0043565">
    <property type="term" value="F:sequence-specific DNA binding"/>
    <property type="evidence" value="ECO:0007669"/>
    <property type="project" value="InterPro"/>
</dbReference>
<dbReference type="PROSITE" id="PS01124">
    <property type="entry name" value="HTH_ARAC_FAMILY_2"/>
    <property type="match status" value="1"/>
</dbReference>
<keyword evidence="3" id="KW-0804">Transcription</keyword>
<proteinExistence type="predicted"/>
<dbReference type="PANTHER" id="PTHR43280">
    <property type="entry name" value="ARAC-FAMILY TRANSCRIPTIONAL REGULATOR"/>
    <property type="match status" value="1"/>
</dbReference>
<feature type="domain" description="HTH araC/xylS-type" evidence="4">
    <location>
        <begin position="187"/>
        <end position="285"/>
    </location>
</feature>
<dbReference type="InterPro" id="IPR018060">
    <property type="entry name" value="HTH_AraC"/>
</dbReference>
<dbReference type="Proteomes" id="UP000248790">
    <property type="component" value="Unassembled WGS sequence"/>
</dbReference>
<evidence type="ECO:0000256" key="3">
    <source>
        <dbReference type="ARBA" id="ARBA00023163"/>
    </source>
</evidence>
<dbReference type="AlphaFoldDB" id="A0A327WQ74"/>
<evidence type="ECO:0000313" key="6">
    <source>
        <dbReference type="Proteomes" id="UP000248790"/>
    </source>
</evidence>
<organism evidence="5 6">
    <name type="scientific">Larkinella arboricola</name>
    <dbReference type="NCBI Taxonomy" id="643671"/>
    <lineage>
        <taxon>Bacteria</taxon>
        <taxon>Pseudomonadati</taxon>
        <taxon>Bacteroidota</taxon>
        <taxon>Cytophagia</taxon>
        <taxon>Cytophagales</taxon>
        <taxon>Spirosomataceae</taxon>
        <taxon>Larkinella</taxon>
    </lineage>
</organism>
<dbReference type="RefSeq" id="WP_111630795.1">
    <property type="nucleotide sequence ID" value="NZ_QLMC01000006.1"/>
</dbReference>
<dbReference type="OrthoDB" id="9793451at2"/>
<evidence type="ECO:0000256" key="1">
    <source>
        <dbReference type="ARBA" id="ARBA00023015"/>
    </source>
</evidence>